<evidence type="ECO:0000256" key="1">
    <source>
        <dbReference type="ARBA" id="ARBA00006249"/>
    </source>
</evidence>
<keyword evidence="2" id="KW-0719">Serine esterase</keyword>
<dbReference type="AlphaFoldDB" id="A0A3D8QHQ9"/>
<keyword evidence="3" id="KW-0624">Polysaccharide degradation</keyword>
<keyword evidence="7" id="KW-0106">Calcium</keyword>
<dbReference type="PANTHER" id="PTHR33938:SF15">
    <property type="entry name" value="FERULOYL ESTERASE B-RELATED"/>
    <property type="match status" value="1"/>
</dbReference>
<feature type="chain" id="PRO_5017496628" description="Carboxylic ester hydrolase" evidence="10">
    <location>
        <begin position="22"/>
        <end position="553"/>
    </location>
</feature>
<evidence type="ECO:0000256" key="7">
    <source>
        <dbReference type="ARBA" id="ARBA00022837"/>
    </source>
</evidence>
<dbReference type="EMBL" id="PDLN01000018">
    <property type="protein sequence ID" value="RDW61376.1"/>
    <property type="molecule type" value="Genomic_DNA"/>
</dbReference>
<dbReference type="GO" id="GO:0030600">
    <property type="term" value="F:feruloyl esterase activity"/>
    <property type="evidence" value="ECO:0007669"/>
    <property type="project" value="UniProtKB-EC"/>
</dbReference>
<dbReference type="Pfam" id="PF07519">
    <property type="entry name" value="Tannase"/>
    <property type="match status" value="1"/>
</dbReference>
<evidence type="ECO:0000256" key="10">
    <source>
        <dbReference type="RuleBase" id="RU361238"/>
    </source>
</evidence>
<keyword evidence="3" id="KW-0119">Carbohydrate metabolism</keyword>
<dbReference type="InterPro" id="IPR011118">
    <property type="entry name" value="Tannase/feruloyl_esterase"/>
</dbReference>
<feature type="signal peptide" evidence="10">
    <location>
        <begin position="1"/>
        <end position="21"/>
    </location>
</feature>
<keyword evidence="8" id="KW-1015">Disulfide bond</keyword>
<keyword evidence="3" id="KW-0858">Xylan degradation</keyword>
<dbReference type="OrthoDB" id="3039123at2759"/>
<evidence type="ECO:0000256" key="6">
    <source>
        <dbReference type="ARBA" id="ARBA00022801"/>
    </source>
</evidence>
<evidence type="ECO:0000256" key="8">
    <source>
        <dbReference type="ARBA" id="ARBA00023157"/>
    </source>
</evidence>
<dbReference type="GO" id="GO:0046872">
    <property type="term" value="F:metal ion binding"/>
    <property type="evidence" value="ECO:0007669"/>
    <property type="project" value="UniProtKB-KW"/>
</dbReference>
<reference evidence="11 12" key="1">
    <citation type="journal article" date="2018" name="IMA Fungus">
        <title>IMA Genome-F 9: Draft genome sequence of Annulohypoxylon stygium, Aspergillus mulundensis, Berkeleyomyces basicola (syn. Thielaviopsis basicola), Ceratocystis smalleyi, two Cercospora beticola strains, Coleophoma cylindrospora, Fusarium fracticaudum, Phialophora cf. hyalina, and Morchella septimelata.</title>
        <authorList>
            <person name="Wingfield B.D."/>
            <person name="Bills G.F."/>
            <person name="Dong Y."/>
            <person name="Huang W."/>
            <person name="Nel W.J."/>
            <person name="Swalarsk-Parry B.S."/>
            <person name="Vaghefi N."/>
            <person name="Wilken P.M."/>
            <person name="An Z."/>
            <person name="de Beer Z.W."/>
            <person name="De Vos L."/>
            <person name="Chen L."/>
            <person name="Duong T.A."/>
            <person name="Gao Y."/>
            <person name="Hammerbacher A."/>
            <person name="Kikkert J.R."/>
            <person name="Li Y."/>
            <person name="Li H."/>
            <person name="Li K."/>
            <person name="Li Q."/>
            <person name="Liu X."/>
            <person name="Ma X."/>
            <person name="Naidoo K."/>
            <person name="Pethybridge S.J."/>
            <person name="Sun J."/>
            <person name="Steenkamp E.T."/>
            <person name="van der Nest M.A."/>
            <person name="van Wyk S."/>
            <person name="Wingfield M.J."/>
            <person name="Xiong C."/>
            <person name="Yue Q."/>
            <person name="Zhang X."/>
        </authorList>
    </citation>
    <scope>NUCLEOTIDE SEQUENCE [LARGE SCALE GENOMIC DNA]</scope>
    <source>
        <strain evidence="11 12">BP5796</strain>
    </source>
</reference>
<keyword evidence="5 10" id="KW-0732">Signal</keyword>
<evidence type="ECO:0000256" key="3">
    <source>
        <dbReference type="ARBA" id="ARBA00022651"/>
    </source>
</evidence>
<dbReference type="SUPFAM" id="SSF53474">
    <property type="entry name" value="alpha/beta-Hydrolases"/>
    <property type="match status" value="1"/>
</dbReference>
<gene>
    <name evidence="11" type="ORF">BP5796_11268</name>
</gene>
<accession>A0A3D8QHQ9</accession>
<comment type="similarity">
    <text evidence="1 10">Belongs to the tannase family.</text>
</comment>
<name>A0A3D8QHQ9_9HELO</name>
<comment type="catalytic activity">
    <reaction evidence="9">
        <text>feruloyl-polysaccharide + H2O = ferulate + polysaccharide.</text>
        <dbReference type="EC" id="3.1.1.73"/>
    </reaction>
</comment>
<proteinExistence type="inferred from homology"/>
<dbReference type="PANTHER" id="PTHR33938">
    <property type="entry name" value="FERULOYL ESTERASE B-RELATED"/>
    <property type="match status" value="1"/>
</dbReference>
<dbReference type="Proteomes" id="UP000256328">
    <property type="component" value="Unassembled WGS sequence"/>
</dbReference>
<comment type="caution">
    <text evidence="11">The sequence shown here is derived from an EMBL/GenBank/DDBJ whole genome shotgun (WGS) entry which is preliminary data.</text>
</comment>
<evidence type="ECO:0000256" key="9">
    <source>
        <dbReference type="ARBA" id="ARBA00034075"/>
    </source>
</evidence>
<sequence length="553" mass="59937">MKARQVMSALALASQPVVGYAVVNSSCASVTFANLTSSSVRFASLIPAGSNFTGDSTETSYNTVQTDLPESCRVALTVQTSGNSTARYEIWFPTTAAWNHRFLTVGNGGWAGGINYPDIVSGLKRGKLYTVISELVTDFEAGFATMSTDTGHNSTQNDATWTNNTAAMIDFGHRALHLSTVAAKEALSVYYTAQPSFSYYAGCSTGGRQGWNEAQRYPLDFDGVLVGAPANWMTRLPAWDIRVALEQFPTGKASNIPSTMWSVIHDAVLDQCDALDGVVDGILSDPTRCQFHPEVLACGRSGVNSSSCLNTAQISNLKRIYQPWWEANNTKIFDGLQPGGEAGFSFLFNGARPQFGIDFFRQAVVNDSTWDYSTIDAATVALADSINPGGSNAYDPDLRPFQARSGKVMEYHGFQDQVIPSTASGTWYDKVISFYQDLNKTSEVEDFYRLFMVPGMQHCSGGDGAWVTGGVSQGGVLPENNATEYSLLWSLIDWVENGSAPVSMIGTKYVDDTASLGVDFTRPFCRWPNVPIYGGNGNVTLAENWSCAEEGVY</sequence>
<evidence type="ECO:0000256" key="4">
    <source>
        <dbReference type="ARBA" id="ARBA00022723"/>
    </source>
</evidence>
<keyword evidence="4" id="KW-0479">Metal-binding</keyword>
<dbReference type="EC" id="3.1.1.-" evidence="10"/>
<protein>
    <recommendedName>
        <fullName evidence="10">Carboxylic ester hydrolase</fullName>
        <ecNumber evidence="10">3.1.1.-</ecNumber>
    </recommendedName>
</protein>
<keyword evidence="6 10" id="KW-0378">Hydrolase</keyword>
<evidence type="ECO:0000256" key="5">
    <source>
        <dbReference type="ARBA" id="ARBA00022729"/>
    </source>
</evidence>
<organism evidence="11 12">
    <name type="scientific">Coleophoma crateriformis</name>
    <dbReference type="NCBI Taxonomy" id="565419"/>
    <lineage>
        <taxon>Eukaryota</taxon>
        <taxon>Fungi</taxon>
        <taxon>Dikarya</taxon>
        <taxon>Ascomycota</taxon>
        <taxon>Pezizomycotina</taxon>
        <taxon>Leotiomycetes</taxon>
        <taxon>Helotiales</taxon>
        <taxon>Dermateaceae</taxon>
        <taxon>Coleophoma</taxon>
    </lineage>
</organism>
<dbReference type="GO" id="GO:0045493">
    <property type="term" value="P:xylan catabolic process"/>
    <property type="evidence" value="ECO:0007669"/>
    <property type="project" value="UniProtKB-KW"/>
</dbReference>
<dbReference type="InterPro" id="IPR029058">
    <property type="entry name" value="AB_hydrolase_fold"/>
</dbReference>
<evidence type="ECO:0000313" key="12">
    <source>
        <dbReference type="Proteomes" id="UP000256328"/>
    </source>
</evidence>
<keyword evidence="12" id="KW-1185">Reference proteome</keyword>
<evidence type="ECO:0000256" key="2">
    <source>
        <dbReference type="ARBA" id="ARBA00022487"/>
    </source>
</evidence>
<evidence type="ECO:0000313" key="11">
    <source>
        <dbReference type="EMBL" id="RDW61376.1"/>
    </source>
</evidence>